<evidence type="ECO:0000313" key="3">
    <source>
        <dbReference type="Proteomes" id="UP000765509"/>
    </source>
</evidence>
<keyword evidence="3" id="KW-1185">Reference proteome</keyword>
<dbReference type="EMBL" id="AVOT02067188">
    <property type="protein sequence ID" value="MBW0558805.1"/>
    <property type="molecule type" value="Genomic_DNA"/>
</dbReference>
<evidence type="ECO:0000256" key="1">
    <source>
        <dbReference type="SAM" id="MobiDB-lite"/>
    </source>
</evidence>
<sequence>MCRVDEEIKKASTNEGKWSQAHICIESKTANPTAFGHVPKGLPMDFFDPEWFNNCSPAQKTSCANIMSITFLPDILRSIQGKQHPDEKLGDKKFSEKYWEEATKDYDLSHKIAGEDDSSSDSEDFNSDLSPDSENS</sequence>
<feature type="region of interest" description="Disordered" evidence="1">
    <location>
        <begin position="109"/>
        <end position="136"/>
    </location>
</feature>
<reference evidence="2" key="1">
    <citation type="submission" date="2021-03" db="EMBL/GenBank/DDBJ databases">
        <title>Draft genome sequence of rust myrtle Austropuccinia psidii MF-1, a brazilian biotype.</title>
        <authorList>
            <person name="Quecine M.C."/>
            <person name="Pachon D.M.R."/>
            <person name="Bonatelli M.L."/>
            <person name="Correr F.H."/>
            <person name="Franceschini L.M."/>
            <person name="Leite T.F."/>
            <person name="Margarido G.R.A."/>
            <person name="Almeida C.A."/>
            <person name="Ferrarezi J.A."/>
            <person name="Labate C.A."/>
        </authorList>
    </citation>
    <scope>NUCLEOTIDE SEQUENCE</scope>
    <source>
        <strain evidence="2">MF-1</strain>
    </source>
</reference>
<dbReference type="AlphaFoldDB" id="A0A9Q3JBS0"/>
<name>A0A9Q3JBS0_9BASI</name>
<dbReference type="OrthoDB" id="2506837at2759"/>
<accession>A0A9Q3JBS0</accession>
<organism evidence="2 3">
    <name type="scientific">Austropuccinia psidii MF-1</name>
    <dbReference type="NCBI Taxonomy" id="1389203"/>
    <lineage>
        <taxon>Eukaryota</taxon>
        <taxon>Fungi</taxon>
        <taxon>Dikarya</taxon>
        <taxon>Basidiomycota</taxon>
        <taxon>Pucciniomycotina</taxon>
        <taxon>Pucciniomycetes</taxon>
        <taxon>Pucciniales</taxon>
        <taxon>Sphaerophragmiaceae</taxon>
        <taxon>Austropuccinia</taxon>
    </lineage>
</organism>
<feature type="compositionally biased region" description="Acidic residues" evidence="1">
    <location>
        <begin position="115"/>
        <end position="126"/>
    </location>
</feature>
<evidence type="ECO:0000313" key="2">
    <source>
        <dbReference type="EMBL" id="MBW0558805.1"/>
    </source>
</evidence>
<protein>
    <submittedName>
        <fullName evidence="2">Uncharacterized protein</fullName>
    </submittedName>
</protein>
<proteinExistence type="predicted"/>
<gene>
    <name evidence="2" type="ORF">O181_098520</name>
</gene>
<comment type="caution">
    <text evidence="2">The sequence shown here is derived from an EMBL/GenBank/DDBJ whole genome shotgun (WGS) entry which is preliminary data.</text>
</comment>
<dbReference type="Proteomes" id="UP000765509">
    <property type="component" value="Unassembled WGS sequence"/>
</dbReference>